<dbReference type="Gene3D" id="1.10.10.2840">
    <property type="entry name" value="PucR C-terminal helix-turn-helix domain"/>
    <property type="match status" value="1"/>
</dbReference>
<dbReference type="Pfam" id="PF17853">
    <property type="entry name" value="GGDEF_2"/>
    <property type="match status" value="1"/>
</dbReference>
<feature type="domain" description="PucR C-terminal helix-turn-helix" evidence="3">
    <location>
        <begin position="467"/>
        <end position="525"/>
    </location>
</feature>
<evidence type="ECO:0000259" key="3">
    <source>
        <dbReference type="Pfam" id="PF13556"/>
    </source>
</evidence>
<dbReference type="PANTHER" id="PTHR33744">
    <property type="entry name" value="CARBOHYDRATE DIACID REGULATOR"/>
    <property type="match status" value="1"/>
</dbReference>
<keyword evidence="6" id="KW-1185">Reference proteome</keyword>
<feature type="domain" description="Purine catabolism PurC-like" evidence="2">
    <location>
        <begin position="8"/>
        <end position="126"/>
    </location>
</feature>
<dbReference type="Pfam" id="PF13556">
    <property type="entry name" value="HTH_30"/>
    <property type="match status" value="1"/>
</dbReference>
<dbReference type="KEGG" id="fwa:DCMF_18520"/>
<dbReference type="RefSeq" id="WP_214658723.1">
    <property type="nucleotide sequence ID" value="NZ_CP017634.1"/>
</dbReference>
<dbReference type="AlphaFoldDB" id="A0A3G1KVP8"/>
<evidence type="ECO:0000313" key="6">
    <source>
        <dbReference type="Proteomes" id="UP000323521"/>
    </source>
</evidence>
<dbReference type="InterPro" id="IPR012914">
    <property type="entry name" value="PucR_dom"/>
</dbReference>
<dbReference type="InterPro" id="IPR042070">
    <property type="entry name" value="PucR_C-HTH_sf"/>
</dbReference>
<evidence type="ECO:0000259" key="2">
    <source>
        <dbReference type="Pfam" id="PF07905"/>
    </source>
</evidence>
<evidence type="ECO:0008006" key="7">
    <source>
        <dbReference type="Google" id="ProtNLM"/>
    </source>
</evidence>
<dbReference type="InterPro" id="IPR025736">
    <property type="entry name" value="PucR_C-HTH_dom"/>
</dbReference>
<evidence type="ECO:0000313" key="5">
    <source>
        <dbReference type="EMBL" id="ATW26477.1"/>
    </source>
</evidence>
<reference evidence="5 6" key="1">
    <citation type="submission" date="2016-10" db="EMBL/GenBank/DDBJ databases">
        <title>Complete Genome Sequence of Peptococcaceae strain DCMF.</title>
        <authorList>
            <person name="Edwards R.J."/>
            <person name="Holland S.I."/>
            <person name="Deshpande N.P."/>
            <person name="Wong Y.K."/>
            <person name="Ertan H."/>
            <person name="Manefield M."/>
            <person name="Russell T.L."/>
            <person name="Lee M.J."/>
        </authorList>
    </citation>
    <scope>NUCLEOTIDE SEQUENCE [LARGE SCALE GENOMIC DNA]</scope>
    <source>
        <strain evidence="5 6">DCMF</strain>
    </source>
</reference>
<organism evidence="5 6">
    <name type="scientific">Formimonas warabiya</name>
    <dbReference type="NCBI Taxonomy" id="1761012"/>
    <lineage>
        <taxon>Bacteria</taxon>
        <taxon>Bacillati</taxon>
        <taxon>Bacillota</taxon>
        <taxon>Clostridia</taxon>
        <taxon>Eubacteriales</taxon>
        <taxon>Peptococcaceae</taxon>
        <taxon>Candidatus Formimonas</taxon>
    </lineage>
</organism>
<dbReference type="InterPro" id="IPR041522">
    <property type="entry name" value="CdaR_GGDEF"/>
</dbReference>
<gene>
    <name evidence="5" type="ORF">DCMF_18520</name>
</gene>
<dbReference type="PANTHER" id="PTHR33744:SF1">
    <property type="entry name" value="DNA-BINDING TRANSCRIPTIONAL ACTIVATOR ADER"/>
    <property type="match status" value="1"/>
</dbReference>
<dbReference type="Proteomes" id="UP000323521">
    <property type="component" value="Chromosome"/>
</dbReference>
<sequence length="535" mass="60367">MSVTVKEALSTDILRNTKIIAGREGLDRQILHVAVMEVPDYIHYLKGNEFILSSGIALPQTVPEQIDFVKQLSERSVAALAIKSKRFMESIPQKMIDTANQYHLPLLELAPDVLYRDIMQTLFKKIIDRDTSLNLLKSASESIISGSDMKTMLNSFSELIRQKSIIMSVNGQILAKTAVNIFSQEVMEENIRESIKAMTEESKNEPVFTPAYEIYPLIIENHTEGYLILANKTTAGADKLISAKDRQTILKSFITSLALQLYSYKTLQNIQHNQNINFLEDILLGYLHSEAIAAQRAKAIGFPHSGLFQVAIVFAPAEDQNLLSHMQKIITQNTAAVNLSENIKMIAEIYHNNVVLLLHADPSDHINLHSAVCQIGGTIASLVKEDITVCAGEIKSRLINIHSSYNEAIETKALINRLPTKNRCNFFSDMGISRLLLDINDDQKLKSYIPNYLFTLLKYDQENNTRLMHTLDVLLENGNNKNETAQDLFIHVKTLQYRIDRIKAITGLNFKSGEQLYNTYLGIRIMRILNMIAEA</sequence>
<evidence type="ECO:0000256" key="1">
    <source>
        <dbReference type="ARBA" id="ARBA00006754"/>
    </source>
</evidence>
<protein>
    <recommendedName>
        <fullName evidence="7">PucR family transcriptional regulator</fullName>
    </recommendedName>
</protein>
<dbReference type="InterPro" id="IPR051448">
    <property type="entry name" value="CdaR-like_regulators"/>
</dbReference>
<name>A0A3G1KVP8_FORW1</name>
<evidence type="ECO:0000259" key="4">
    <source>
        <dbReference type="Pfam" id="PF17853"/>
    </source>
</evidence>
<comment type="similarity">
    <text evidence="1">Belongs to the CdaR family.</text>
</comment>
<dbReference type="EMBL" id="CP017634">
    <property type="protein sequence ID" value="ATW26477.1"/>
    <property type="molecule type" value="Genomic_DNA"/>
</dbReference>
<accession>A0A3G1KVP8</accession>
<dbReference type="Pfam" id="PF07905">
    <property type="entry name" value="PucR"/>
    <property type="match status" value="1"/>
</dbReference>
<proteinExistence type="inferred from homology"/>
<feature type="domain" description="CdaR GGDEF-like" evidence="4">
    <location>
        <begin position="291"/>
        <end position="410"/>
    </location>
</feature>